<reference evidence="1 2" key="1">
    <citation type="journal article" date="2019" name="Science">
        <title>Social genes are selection hotspots in kin groups of a soil microbe.</title>
        <authorList>
            <person name="Wielgoss S."/>
            <person name="Wolfensberger R."/>
            <person name="Sun L."/>
            <person name="Fiegna F."/>
            <person name="Velicer G.J."/>
        </authorList>
    </citation>
    <scope>NUCLEOTIDE SEQUENCE [LARGE SCALE GENOMIC DNA]</scope>
    <source>
        <strain evidence="1 2">MC3.5.9c15</strain>
    </source>
</reference>
<name>A0AAE6G5B4_MYXXA</name>
<dbReference type="AlphaFoldDB" id="A0AAE6G5B4"/>
<evidence type="ECO:0000313" key="2">
    <source>
        <dbReference type="Proteomes" id="UP000320179"/>
    </source>
</evidence>
<dbReference type="EMBL" id="CP017174">
    <property type="protein sequence ID" value="QDE71255.1"/>
    <property type="molecule type" value="Genomic_DNA"/>
</dbReference>
<dbReference type="Proteomes" id="UP000320179">
    <property type="component" value="Chromosome"/>
</dbReference>
<proteinExistence type="predicted"/>
<evidence type="ECO:0000313" key="1">
    <source>
        <dbReference type="EMBL" id="QDE71255.1"/>
    </source>
</evidence>
<protein>
    <submittedName>
        <fullName evidence="1">Uncharacterized protein</fullName>
    </submittedName>
</protein>
<sequence>MGGALSLCFAAQTQDVVLAMSSDMTPVAQSSRFFTPACGGEDPIWNLTMRARHGEAWKEFTADPGSHVITEDGAGSAGLKQMTVCGFHGQTGSDADGTSQSCMEVRLDPTALGTGPVTLTIAGTAIPLAYGSIGTAEFTAQEGNAPAIVSAWTWTVCDEASQFIEQTPQQMRGELVLDDPPKLRGRLSLRADVPSEGPCQGDHIEAELVFDLGH</sequence>
<organism evidence="1 2">
    <name type="scientific">Myxococcus xanthus</name>
    <dbReference type="NCBI Taxonomy" id="34"/>
    <lineage>
        <taxon>Bacteria</taxon>
        <taxon>Pseudomonadati</taxon>
        <taxon>Myxococcota</taxon>
        <taxon>Myxococcia</taxon>
        <taxon>Myxococcales</taxon>
        <taxon>Cystobacterineae</taxon>
        <taxon>Myxococcaceae</taxon>
        <taxon>Myxococcus</taxon>
    </lineage>
</organism>
<gene>
    <name evidence="1" type="ORF">BHS09_32130</name>
</gene>
<accession>A0AAE6G5B4</accession>